<gene>
    <name evidence="6" type="primary">FLReM-3</name>
</gene>
<dbReference type="Gene3D" id="3.90.190.10">
    <property type="entry name" value="Protein tyrosine phosphatase superfamily"/>
    <property type="match status" value="1"/>
</dbReference>
<dbReference type="InterPro" id="IPR042635">
    <property type="entry name" value="MEGF10/SREC1/2-like"/>
</dbReference>
<dbReference type="Gene3D" id="2.170.300.10">
    <property type="entry name" value="Tie2 ligand-binding domain superfamily"/>
    <property type="match status" value="2"/>
</dbReference>
<sequence>MNTRTARLNYSRMNAVTVVVVFSCLLAKTKGQSECACASTSDGGCAPSQPCDRFGNCNKENIAYGKAANISTRYRAGVGLSGPGCVAVNGRTQHVMRFLNQPQVNCLHSRGGLDSGNAGDWWQVDLGRNYTVSDLTIYNRETNPARVAGIWIYVDGQLCFKFPNSRSGALASYGNLFTVSCYAPLTGSVVRFAKDGVFTFDDSFLNFCEVQIWVCRSGLYGALCDKACSGHCQNNETCNHFFGTCPNGCADGYYGLGCLNSCGQCADNAVCDKDTGHCPAGCEPGYQLPLCQDPCSNMTYGENCSQQCGQCADLSPCDVTTGHCDVCQGNFSLPLCKECLDGRYGPDCSRACGQCKNGAVCDKDTGRCPEGCSAGYRPPHCQQECNNRTYGEDCALSCGNCARTADCNIFNGSCLACEKKFILPFCKALKQTSAARDGESQGGVIGGVVGVILAVAVLAALAGFFVFRRKRNNKEQGTHAAVKTETSLGGKQAPSAIKPATEVPERQQKQMQKPSAVVQPTARQPLKNASADNHVYVNVTLSNTSSTCRRPSLSSTITRSSEDDEEEARSLDENGHVCEDDAYASFRAEAEASELDSVQEYLVDRLASGALRDEFKTIPKVLQEEQQEAGNLQKNFRKNRFAQVLPYDRNRVILTDGFVEGSATDFVNASYIRGFQSERAYIAAQGPRDNTVGDLWRMIWQEKTTTIVMLTNISEGGKVGMI</sequence>
<dbReference type="InterPro" id="IPR008979">
    <property type="entry name" value="Galactose-bd-like_sf"/>
</dbReference>
<feature type="transmembrane region" description="Helical" evidence="3">
    <location>
        <begin position="444"/>
        <end position="467"/>
    </location>
</feature>
<dbReference type="SUPFAM" id="SSF52799">
    <property type="entry name" value="(Phosphotyrosine protein) phosphatases II"/>
    <property type="match status" value="1"/>
</dbReference>
<dbReference type="PRINTS" id="PR00700">
    <property type="entry name" value="PRTYPHPHTASE"/>
</dbReference>
<evidence type="ECO:0000313" key="6">
    <source>
        <dbReference type="EMBL" id="AJA37836.1"/>
    </source>
</evidence>
<keyword evidence="3" id="KW-1133">Transmembrane helix</keyword>
<dbReference type="PANTHER" id="PTHR24043:SF8">
    <property type="entry name" value="EGF-LIKE DOMAIN-CONTAINING PROTEIN"/>
    <property type="match status" value="1"/>
</dbReference>
<feature type="signal peptide" evidence="4">
    <location>
        <begin position="1"/>
        <end position="31"/>
    </location>
</feature>
<dbReference type="PROSITE" id="PS51257">
    <property type="entry name" value="PROKAR_LIPOPROTEIN"/>
    <property type="match status" value="1"/>
</dbReference>
<dbReference type="InterPro" id="IPR000742">
    <property type="entry name" value="EGF"/>
</dbReference>
<dbReference type="EMBL" id="KM892422">
    <property type="protein sequence ID" value="AJA37836.1"/>
    <property type="molecule type" value="mRNA"/>
</dbReference>
<feature type="domain" description="Tyrosine-protein phosphatase" evidence="5">
    <location>
        <begin position="611"/>
        <end position="722"/>
    </location>
</feature>
<keyword evidence="3" id="KW-0812">Transmembrane</keyword>
<dbReference type="GO" id="GO:0004725">
    <property type="term" value="F:protein tyrosine phosphatase activity"/>
    <property type="evidence" value="ECO:0007669"/>
    <property type="project" value="InterPro"/>
</dbReference>
<feature type="chain" id="PRO_5002046262" evidence="4">
    <location>
        <begin position="32"/>
        <end position="722"/>
    </location>
</feature>
<evidence type="ECO:0000256" key="2">
    <source>
        <dbReference type="SAM" id="MobiDB-lite"/>
    </source>
</evidence>
<accession>A0A0A7RPL6</accession>
<dbReference type="InterPro" id="IPR000242">
    <property type="entry name" value="PTP_cat"/>
</dbReference>
<keyword evidence="1" id="KW-0245">EGF-like domain</keyword>
<feature type="compositionally biased region" description="Polar residues" evidence="2">
    <location>
        <begin position="547"/>
        <end position="559"/>
    </location>
</feature>
<dbReference type="Pfam" id="PF22633">
    <property type="entry name" value="F5_F8_type_C_2"/>
    <property type="match status" value="1"/>
</dbReference>
<dbReference type="PANTHER" id="PTHR24043">
    <property type="entry name" value="SCAVENGER RECEPTOR CLASS F"/>
    <property type="match status" value="1"/>
</dbReference>
<dbReference type="PROSITE" id="PS50055">
    <property type="entry name" value="TYR_PHOSPHATASE_PTP"/>
    <property type="match status" value="1"/>
</dbReference>
<dbReference type="InterPro" id="IPR029021">
    <property type="entry name" value="Prot-tyrosine_phosphatase-like"/>
</dbReference>
<feature type="region of interest" description="Disordered" evidence="2">
    <location>
        <begin position="475"/>
        <end position="522"/>
    </location>
</feature>
<dbReference type="Gene3D" id="2.60.120.260">
    <property type="entry name" value="Galactose-binding domain-like"/>
    <property type="match status" value="1"/>
</dbReference>
<dbReference type="GO" id="GO:0005044">
    <property type="term" value="F:scavenger receptor activity"/>
    <property type="evidence" value="ECO:0007669"/>
    <property type="project" value="InterPro"/>
</dbReference>
<evidence type="ECO:0000256" key="3">
    <source>
        <dbReference type="SAM" id="Phobius"/>
    </source>
</evidence>
<dbReference type="AlphaFoldDB" id="A0A0A7RPL6"/>
<feature type="region of interest" description="Disordered" evidence="2">
    <location>
        <begin position="547"/>
        <end position="574"/>
    </location>
</feature>
<dbReference type="SUPFAM" id="SSF49785">
    <property type="entry name" value="Galactose-binding domain-like"/>
    <property type="match status" value="1"/>
</dbReference>
<dbReference type="Pfam" id="PF00102">
    <property type="entry name" value="Y_phosphatase"/>
    <property type="match status" value="1"/>
</dbReference>
<dbReference type="SMART" id="SM00194">
    <property type="entry name" value="PTPc"/>
    <property type="match status" value="1"/>
</dbReference>
<name>A0A0A7RPL6_LITLI</name>
<evidence type="ECO:0000256" key="1">
    <source>
        <dbReference type="ARBA" id="ARBA00022536"/>
    </source>
</evidence>
<keyword evidence="3" id="KW-0472">Membrane</keyword>
<dbReference type="SMART" id="SM00181">
    <property type="entry name" value="EGF"/>
    <property type="match status" value="4"/>
</dbReference>
<evidence type="ECO:0000256" key="4">
    <source>
        <dbReference type="SAM" id="SignalP"/>
    </source>
</evidence>
<keyword evidence="4" id="KW-0732">Signal</keyword>
<evidence type="ECO:0000259" key="5">
    <source>
        <dbReference type="PROSITE" id="PS50055"/>
    </source>
</evidence>
<reference evidence="6" key="1">
    <citation type="journal article" date="2015" name="Dev. Comp. Immunol.">
        <title>Lectin-like molecules in transcriptome of Littorina littorea hemocytes.</title>
        <authorList>
            <person name="Gorbushin A.M."/>
            <person name="Borisova E.A."/>
        </authorList>
    </citation>
    <scope>NUCLEOTIDE SEQUENCE</scope>
</reference>
<organism evidence="6">
    <name type="scientific">Littorina littorea</name>
    <name type="common">Common periwinkle</name>
    <dbReference type="NCBI Taxonomy" id="31216"/>
    <lineage>
        <taxon>Eukaryota</taxon>
        <taxon>Metazoa</taxon>
        <taxon>Spiralia</taxon>
        <taxon>Lophotrochozoa</taxon>
        <taxon>Mollusca</taxon>
        <taxon>Gastropoda</taxon>
        <taxon>Caenogastropoda</taxon>
        <taxon>Littorinimorpha</taxon>
        <taxon>Littorinoidea</taxon>
        <taxon>Littorinidae</taxon>
        <taxon>Littorina</taxon>
    </lineage>
</organism>
<proteinExistence type="evidence at transcript level"/>
<protein>
    <submittedName>
        <fullName evidence="6">Fucolectin-related molecule</fullName>
    </submittedName>
</protein>